<dbReference type="Proteomes" id="UP000501568">
    <property type="component" value="Chromosome"/>
</dbReference>
<dbReference type="EMBL" id="CP049109">
    <property type="protein sequence ID" value="QIG81588.1"/>
    <property type="molecule type" value="Genomic_DNA"/>
</dbReference>
<keyword evidence="2" id="KW-1185">Reference proteome</keyword>
<accession>A0A6G6YA52</accession>
<organism evidence="1 2">
    <name type="scientific">Stakelama tenebrarum</name>
    <dbReference type="NCBI Taxonomy" id="2711215"/>
    <lineage>
        <taxon>Bacteria</taxon>
        <taxon>Pseudomonadati</taxon>
        <taxon>Pseudomonadota</taxon>
        <taxon>Alphaproteobacteria</taxon>
        <taxon>Sphingomonadales</taxon>
        <taxon>Sphingomonadaceae</taxon>
        <taxon>Stakelama</taxon>
    </lineage>
</organism>
<gene>
    <name evidence="1" type="ORF">G5C33_18545</name>
</gene>
<dbReference type="AlphaFoldDB" id="A0A6G6YA52"/>
<dbReference type="RefSeq" id="WP_165328515.1">
    <property type="nucleotide sequence ID" value="NZ_CP049109.1"/>
</dbReference>
<name>A0A6G6YA52_9SPHN</name>
<evidence type="ECO:0000313" key="2">
    <source>
        <dbReference type="Proteomes" id="UP000501568"/>
    </source>
</evidence>
<reference evidence="1 2" key="1">
    <citation type="submission" date="2020-02" db="EMBL/GenBank/DDBJ databases">
        <authorList>
            <person name="Zheng R.K."/>
            <person name="Sun C.M."/>
        </authorList>
    </citation>
    <scope>NUCLEOTIDE SEQUENCE [LARGE SCALE GENOMIC DNA]</scope>
    <source>
        <strain evidence="2">zrk23</strain>
    </source>
</reference>
<evidence type="ECO:0000313" key="1">
    <source>
        <dbReference type="EMBL" id="QIG81588.1"/>
    </source>
</evidence>
<protein>
    <recommendedName>
        <fullName evidence="3">HEAT repeat domain-containing protein</fullName>
    </recommendedName>
</protein>
<dbReference type="KEGG" id="spzr:G5C33_18545"/>
<sequence>MWTIGREREKAHAAKFVREDEEEEQQLLLFPVIDAVHDLKGGTCQIDDFIVAARKAMIEGGSGAWQNTANWLRQVAREYPAAYDLWSELAGHESWRVRWKVACCLYLDIPEPQSDILFAVLRADRSQKVRDYAVDRYENRPDERGRVEKRFDAAQFRS</sequence>
<evidence type="ECO:0008006" key="3">
    <source>
        <dbReference type="Google" id="ProtNLM"/>
    </source>
</evidence>
<proteinExistence type="predicted"/>